<gene>
    <name evidence="2" type="ORF">BDV29DRAFT_159892</name>
</gene>
<evidence type="ECO:0000259" key="1">
    <source>
        <dbReference type="PROSITE" id="PS50097"/>
    </source>
</evidence>
<dbReference type="PANTHER" id="PTHR11145:SF8">
    <property type="entry name" value="RE57120P"/>
    <property type="match status" value="1"/>
</dbReference>
<dbReference type="InterPro" id="IPR011333">
    <property type="entry name" value="SKP1/BTB/POZ_sf"/>
</dbReference>
<dbReference type="CDD" id="cd18316">
    <property type="entry name" value="BTB_POZ_KCTD-like"/>
    <property type="match status" value="1"/>
</dbReference>
<dbReference type="Gene3D" id="3.30.710.10">
    <property type="entry name" value="Potassium Channel Kv1.1, Chain A"/>
    <property type="match status" value="1"/>
</dbReference>
<evidence type="ECO:0000313" key="2">
    <source>
        <dbReference type="EMBL" id="KAB8071045.1"/>
    </source>
</evidence>
<name>A0A5N5WTG6_9EURO</name>
<dbReference type="InterPro" id="IPR045068">
    <property type="entry name" value="BACURD1-3"/>
</dbReference>
<feature type="domain" description="BTB" evidence="1">
    <location>
        <begin position="18"/>
        <end position="85"/>
    </location>
</feature>
<reference evidence="2 3" key="1">
    <citation type="submission" date="2019-04" db="EMBL/GenBank/DDBJ databases">
        <title>Friends and foes A comparative genomics study of 23 Aspergillus species from section Flavi.</title>
        <authorList>
            <consortium name="DOE Joint Genome Institute"/>
            <person name="Kjaerbolling I."/>
            <person name="Vesth T."/>
            <person name="Frisvad J.C."/>
            <person name="Nybo J.L."/>
            <person name="Theobald S."/>
            <person name="Kildgaard S."/>
            <person name="Isbrandt T."/>
            <person name="Kuo A."/>
            <person name="Sato A."/>
            <person name="Lyhne E.K."/>
            <person name="Kogle M.E."/>
            <person name="Wiebenga A."/>
            <person name="Kun R.S."/>
            <person name="Lubbers R.J."/>
            <person name="Makela M.R."/>
            <person name="Barry K."/>
            <person name="Chovatia M."/>
            <person name="Clum A."/>
            <person name="Daum C."/>
            <person name="Haridas S."/>
            <person name="He G."/>
            <person name="LaButti K."/>
            <person name="Lipzen A."/>
            <person name="Mondo S."/>
            <person name="Riley R."/>
            <person name="Salamov A."/>
            <person name="Simmons B.A."/>
            <person name="Magnuson J.K."/>
            <person name="Henrissat B."/>
            <person name="Mortensen U.H."/>
            <person name="Larsen T.O."/>
            <person name="Devries R.P."/>
            <person name="Grigoriev I.V."/>
            <person name="Machida M."/>
            <person name="Baker S.E."/>
            <person name="Andersen M.R."/>
        </authorList>
    </citation>
    <scope>NUCLEOTIDE SEQUENCE [LARGE SCALE GENOMIC DNA]</scope>
    <source>
        <strain evidence="2 3">CBS 151.66</strain>
    </source>
</reference>
<dbReference type="OrthoDB" id="2414723at2759"/>
<organism evidence="2 3">
    <name type="scientific">Aspergillus leporis</name>
    <dbReference type="NCBI Taxonomy" id="41062"/>
    <lineage>
        <taxon>Eukaryota</taxon>
        <taxon>Fungi</taxon>
        <taxon>Dikarya</taxon>
        <taxon>Ascomycota</taxon>
        <taxon>Pezizomycotina</taxon>
        <taxon>Eurotiomycetes</taxon>
        <taxon>Eurotiomycetidae</taxon>
        <taxon>Eurotiales</taxon>
        <taxon>Aspergillaceae</taxon>
        <taxon>Aspergillus</taxon>
        <taxon>Aspergillus subgen. Circumdati</taxon>
    </lineage>
</organism>
<dbReference type="SUPFAM" id="SSF54695">
    <property type="entry name" value="POZ domain"/>
    <property type="match status" value="1"/>
</dbReference>
<dbReference type="GO" id="GO:0051260">
    <property type="term" value="P:protein homooligomerization"/>
    <property type="evidence" value="ECO:0007669"/>
    <property type="project" value="InterPro"/>
</dbReference>
<dbReference type="InterPro" id="IPR003131">
    <property type="entry name" value="T1-type_BTB"/>
</dbReference>
<dbReference type="Proteomes" id="UP000326565">
    <property type="component" value="Unassembled WGS sequence"/>
</dbReference>
<evidence type="ECO:0000313" key="3">
    <source>
        <dbReference type="Proteomes" id="UP000326565"/>
    </source>
</evidence>
<dbReference type="PANTHER" id="PTHR11145">
    <property type="entry name" value="BTB/POZ DOMAIN-CONTAINING ADAPTER FOR CUL3-MEDIATED RHOA DEGRADATION PROTEIN FAMILY MEMBER"/>
    <property type="match status" value="1"/>
</dbReference>
<dbReference type="PROSITE" id="PS50097">
    <property type="entry name" value="BTB"/>
    <property type="match status" value="1"/>
</dbReference>
<dbReference type="InterPro" id="IPR000210">
    <property type="entry name" value="BTB/POZ_dom"/>
</dbReference>
<dbReference type="EMBL" id="ML732284">
    <property type="protein sequence ID" value="KAB8071045.1"/>
    <property type="molecule type" value="Genomic_DNA"/>
</dbReference>
<sequence>MAEDSSTISPTPAPVDSQQIVLKVGERRFTTTYQTLVGESTFFDSLLSRRWDSQQQDGTYLVDADPALFEHILRYLRRGLFPLFYDRVRGHNYGLYIALLDEARYFGIDKLVSWLEAKEYIHAVKVQISVKVVEEPECFIQKRVSSDIVEEYYPHWVTKRVYVCPRGIEIHRGNPGHCGRRCKGAKGDGGDEYVEEHCLEPFAVVQKKIIFDESRCSRAGAVACGSHPHS</sequence>
<dbReference type="SMART" id="SM00225">
    <property type="entry name" value="BTB"/>
    <property type="match status" value="1"/>
</dbReference>
<keyword evidence="3" id="KW-1185">Reference proteome</keyword>
<accession>A0A5N5WTG6</accession>
<dbReference type="Pfam" id="PF02214">
    <property type="entry name" value="BTB_2"/>
    <property type="match status" value="1"/>
</dbReference>
<protein>
    <submittedName>
        <fullName evidence="2">BTB/POZ protein</fullName>
    </submittedName>
</protein>
<proteinExistence type="predicted"/>
<dbReference type="AlphaFoldDB" id="A0A5N5WTG6"/>